<reference evidence="2 3" key="1">
    <citation type="submission" date="2021-05" db="EMBL/GenBank/DDBJ databases">
        <title>Roseococcus sp. XZZS9, whole genome shotgun sequencing project.</title>
        <authorList>
            <person name="Zhao G."/>
            <person name="Shen L."/>
        </authorList>
    </citation>
    <scope>NUCLEOTIDE SEQUENCE [LARGE SCALE GENOMIC DNA]</scope>
    <source>
        <strain evidence="2 3">XZZS9</strain>
    </source>
</reference>
<keyword evidence="1" id="KW-0472">Membrane</keyword>
<feature type="transmembrane region" description="Helical" evidence="1">
    <location>
        <begin position="20"/>
        <end position="41"/>
    </location>
</feature>
<keyword evidence="1" id="KW-0812">Transmembrane</keyword>
<evidence type="ECO:0000313" key="2">
    <source>
        <dbReference type="EMBL" id="MBS7812299.1"/>
    </source>
</evidence>
<comment type="caution">
    <text evidence="2">The sequence shown here is derived from an EMBL/GenBank/DDBJ whole genome shotgun (WGS) entry which is preliminary data.</text>
</comment>
<sequence length="162" mass="17848">MIGKIDEHLIERAQDAADALGISPLKIAAQLCMGCIAFSILYEVLRWEGTVNATHFLVGVVVVVLAGHYRLIAAIDDKPAGPAMNPLRLRYWLWRRLTIFLIPTMAGSMTAVWFHSPALQAAIDCALAGMFVCLPFFASCTKRPPKQKRATVMRQNIILQGA</sequence>
<organism evidence="2 3">
    <name type="scientific">Roseococcus pinisoli</name>
    <dbReference type="NCBI Taxonomy" id="2835040"/>
    <lineage>
        <taxon>Bacteria</taxon>
        <taxon>Pseudomonadati</taxon>
        <taxon>Pseudomonadota</taxon>
        <taxon>Alphaproteobacteria</taxon>
        <taxon>Acetobacterales</taxon>
        <taxon>Roseomonadaceae</taxon>
        <taxon>Roseococcus</taxon>
    </lineage>
</organism>
<name>A0ABS5QF28_9PROT</name>
<protein>
    <submittedName>
        <fullName evidence="2">Uncharacterized protein</fullName>
    </submittedName>
</protein>
<dbReference type="Proteomes" id="UP000766336">
    <property type="component" value="Unassembled WGS sequence"/>
</dbReference>
<dbReference type="RefSeq" id="WP_213671007.1">
    <property type="nucleotide sequence ID" value="NZ_JAHCDA010000003.1"/>
</dbReference>
<dbReference type="EMBL" id="JAHCDA010000003">
    <property type="protein sequence ID" value="MBS7812299.1"/>
    <property type="molecule type" value="Genomic_DNA"/>
</dbReference>
<keyword evidence="3" id="KW-1185">Reference proteome</keyword>
<feature type="transmembrane region" description="Helical" evidence="1">
    <location>
        <begin position="121"/>
        <end position="140"/>
    </location>
</feature>
<accession>A0ABS5QF28</accession>
<gene>
    <name evidence="2" type="ORF">KHU32_15220</name>
</gene>
<evidence type="ECO:0000313" key="3">
    <source>
        <dbReference type="Proteomes" id="UP000766336"/>
    </source>
</evidence>
<proteinExistence type="predicted"/>
<feature type="transmembrane region" description="Helical" evidence="1">
    <location>
        <begin position="53"/>
        <end position="72"/>
    </location>
</feature>
<evidence type="ECO:0000256" key="1">
    <source>
        <dbReference type="SAM" id="Phobius"/>
    </source>
</evidence>
<feature type="transmembrane region" description="Helical" evidence="1">
    <location>
        <begin position="93"/>
        <end position="115"/>
    </location>
</feature>
<keyword evidence="1" id="KW-1133">Transmembrane helix</keyword>